<protein>
    <submittedName>
        <fullName evidence="2">Uncharacterized protein</fullName>
    </submittedName>
</protein>
<gene>
    <name evidence="2" type="ORF">C0Q70_09274</name>
</gene>
<name>A0A2T7P9B9_POMCA</name>
<evidence type="ECO:0000313" key="2">
    <source>
        <dbReference type="EMBL" id="PVD30013.1"/>
    </source>
</evidence>
<keyword evidence="3" id="KW-1185">Reference proteome</keyword>
<reference evidence="2 3" key="1">
    <citation type="submission" date="2018-04" db="EMBL/GenBank/DDBJ databases">
        <title>The genome of golden apple snail Pomacea canaliculata provides insight into stress tolerance and invasive adaptation.</title>
        <authorList>
            <person name="Liu C."/>
            <person name="Liu B."/>
            <person name="Ren Y."/>
            <person name="Zhang Y."/>
            <person name="Wang H."/>
            <person name="Li S."/>
            <person name="Jiang F."/>
            <person name="Yin L."/>
            <person name="Zhang G."/>
            <person name="Qian W."/>
            <person name="Fan W."/>
        </authorList>
    </citation>
    <scope>NUCLEOTIDE SEQUENCE [LARGE SCALE GENOMIC DNA]</scope>
    <source>
        <strain evidence="2">SZHN2017</strain>
        <tissue evidence="2">Muscle</tissue>
    </source>
</reference>
<comment type="caution">
    <text evidence="2">The sequence shown here is derived from an EMBL/GenBank/DDBJ whole genome shotgun (WGS) entry which is preliminary data.</text>
</comment>
<accession>A0A2T7P9B9</accession>
<proteinExistence type="predicted"/>
<dbReference type="AlphaFoldDB" id="A0A2T7P9B9"/>
<evidence type="ECO:0000256" key="1">
    <source>
        <dbReference type="SAM" id="MobiDB-lite"/>
    </source>
</evidence>
<organism evidence="2 3">
    <name type="scientific">Pomacea canaliculata</name>
    <name type="common">Golden apple snail</name>
    <dbReference type="NCBI Taxonomy" id="400727"/>
    <lineage>
        <taxon>Eukaryota</taxon>
        <taxon>Metazoa</taxon>
        <taxon>Spiralia</taxon>
        <taxon>Lophotrochozoa</taxon>
        <taxon>Mollusca</taxon>
        <taxon>Gastropoda</taxon>
        <taxon>Caenogastropoda</taxon>
        <taxon>Architaenioglossa</taxon>
        <taxon>Ampullarioidea</taxon>
        <taxon>Ampullariidae</taxon>
        <taxon>Pomacea</taxon>
    </lineage>
</organism>
<dbReference type="EMBL" id="PZQS01000005">
    <property type="protein sequence ID" value="PVD30013.1"/>
    <property type="molecule type" value="Genomic_DNA"/>
</dbReference>
<feature type="region of interest" description="Disordered" evidence="1">
    <location>
        <begin position="31"/>
        <end position="55"/>
    </location>
</feature>
<dbReference type="Proteomes" id="UP000245119">
    <property type="component" value="Linkage Group LG5"/>
</dbReference>
<evidence type="ECO:0000313" key="3">
    <source>
        <dbReference type="Proteomes" id="UP000245119"/>
    </source>
</evidence>
<sequence length="110" mass="12000">MAGHRQPTVNRFHGICSTQKPYRRLRQIIGSIQGTDKRHGRQRESQTEGIGDGIASSASTLTSACLRKFLSEADEEKLSEASKYVGDVTVTVIDCFHHCASGLHPTTGSE</sequence>